<accession>A0A919PAR0</accession>
<gene>
    <name evidence="1" type="ORF">Cpa01nite_15940</name>
</gene>
<proteinExistence type="predicted"/>
<comment type="caution">
    <text evidence="1">The sequence shown here is derived from an EMBL/GenBank/DDBJ whole genome shotgun (WGS) entry which is preliminary data.</text>
</comment>
<name>A0A919PAR0_9CELL</name>
<sequence>MSSRPVWSFRLPLRPDVHPATLRVLEAVARDTPPDPADLATLHPVVAHYLGDWTRMLTNEEPPHVGPPVRLSGLGGATPLLTIEFTQHDDEFANGGWVMFLWAYQLTARPARGRVLIGHHAPADRESTGWQEVVADATGVASGEVVVGWDEITGEWQRLLDDPAWAGWS</sequence>
<dbReference type="RefSeq" id="WP_203668241.1">
    <property type="nucleotide sequence ID" value="NZ_BONO01000010.1"/>
</dbReference>
<dbReference type="Proteomes" id="UP000642125">
    <property type="component" value="Unassembled WGS sequence"/>
</dbReference>
<evidence type="ECO:0000313" key="2">
    <source>
        <dbReference type="Proteomes" id="UP000642125"/>
    </source>
</evidence>
<dbReference type="AlphaFoldDB" id="A0A919PAR0"/>
<reference evidence="1" key="1">
    <citation type="submission" date="2021-01" db="EMBL/GenBank/DDBJ databases">
        <title>Whole genome shotgun sequence of Cellulomonas pakistanensis NBRC 110800.</title>
        <authorList>
            <person name="Komaki H."/>
            <person name="Tamura T."/>
        </authorList>
    </citation>
    <scope>NUCLEOTIDE SEQUENCE</scope>
    <source>
        <strain evidence="1">NBRC 110800</strain>
    </source>
</reference>
<evidence type="ECO:0000313" key="1">
    <source>
        <dbReference type="EMBL" id="GIG36213.1"/>
    </source>
</evidence>
<dbReference type="EMBL" id="BONO01000010">
    <property type="protein sequence ID" value="GIG36213.1"/>
    <property type="molecule type" value="Genomic_DNA"/>
</dbReference>
<keyword evidence="2" id="KW-1185">Reference proteome</keyword>
<protein>
    <submittedName>
        <fullName evidence="1">Uncharacterized protein</fullName>
    </submittedName>
</protein>
<organism evidence="1 2">
    <name type="scientific">Cellulomonas pakistanensis</name>
    <dbReference type="NCBI Taxonomy" id="992287"/>
    <lineage>
        <taxon>Bacteria</taxon>
        <taxon>Bacillati</taxon>
        <taxon>Actinomycetota</taxon>
        <taxon>Actinomycetes</taxon>
        <taxon>Micrococcales</taxon>
        <taxon>Cellulomonadaceae</taxon>
        <taxon>Cellulomonas</taxon>
    </lineage>
</organism>